<evidence type="ECO:0000313" key="2">
    <source>
        <dbReference type="Proteomes" id="UP001412067"/>
    </source>
</evidence>
<proteinExistence type="predicted"/>
<protein>
    <submittedName>
        <fullName evidence="1">Uncharacterized protein</fullName>
    </submittedName>
</protein>
<sequence length="99" mass="11837">MNQDFLFNLQFVCLKAVIRVLFPDYYILEAKFKSSEEIQKLVDLLRKVLPDQIYRSTCILLHRRNKLKISQKISTQQDSFLALLYTFHMISLKVCFLVY</sequence>
<keyword evidence="2" id="KW-1185">Reference proteome</keyword>
<dbReference type="Proteomes" id="UP001412067">
    <property type="component" value="Unassembled WGS sequence"/>
</dbReference>
<dbReference type="EMBL" id="JBBWWR010000021">
    <property type="protein sequence ID" value="KAK8937570.1"/>
    <property type="molecule type" value="Genomic_DNA"/>
</dbReference>
<accession>A0ABR2LBR6</accession>
<name>A0ABR2LBR6_9ASPA</name>
<reference evidence="1 2" key="1">
    <citation type="journal article" date="2022" name="Nat. Plants">
        <title>Genomes of leafy and leafless Platanthera orchids illuminate the evolution of mycoheterotrophy.</title>
        <authorList>
            <person name="Li M.H."/>
            <person name="Liu K.W."/>
            <person name="Li Z."/>
            <person name="Lu H.C."/>
            <person name="Ye Q.L."/>
            <person name="Zhang D."/>
            <person name="Wang J.Y."/>
            <person name="Li Y.F."/>
            <person name="Zhong Z.M."/>
            <person name="Liu X."/>
            <person name="Yu X."/>
            <person name="Liu D.K."/>
            <person name="Tu X.D."/>
            <person name="Liu B."/>
            <person name="Hao Y."/>
            <person name="Liao X.Y."/>
            <person name="Jiang Y.T."/>
            <person name="Sun W.H."/>
            <person name="Chen J."/>
            <person name="Chen Y.Q."/>
            <person name="Ai Y."/>
            <person name="Zhai J.W."/>
            <person name="Wu S.S."/>
            <person name="Zhou Z."/>
            <person name="Hsiao Y.Y."/>
            <person name="Wu W.L."/>
            <person name="Chen Y.Y."/>
            <person name="Lin Y.F."/>
            <person name="Hsu J.L."/>
            <person name="Li C.Y."/>
            <person name="Wang Z.W."/>
            <person name="Zhao X."/>
            <person name="Zhong W.Y."/>
            <person name="Ma X.K."/>
            <person name="Ma L."/>
            <person name="Huang J."/>
            <person name="Chen G.Z."/>
            <person name="Huang M.Z."/>
            <person name="Huang L."/>
            <person name="Peng D.H."/>
            <person name="Luo Y.B."/>
            <person name="Zou S.Q."/>
            <person name="Chen S.P."/>
            <person name="Lan S."/>
            <person name="Tsai W.C."/>
            <person name="Van de Peer Y."/>
            <person name="Liu Z.J."/>
        </authorList>
    </citation>
    <scope>NUCLEOTIDE SEQUENCE [LARGE SCALE GENOMIC DNA]</scope>
    <source>
        <strain evidence="1">Lor288</strain>
    </source>
</reference>
<gene>
    <name evidence="1" type="ORF">KSP40_PGU003555</name>
</gene>
<organism evidence="1 2">
    <name type="scientific">Platanthera guangdongensis</name>
    <dbReference type="NCBI Taxonomy" id="2320717"/>
    <lineage>
        <taxon>Eukaryota</taxon>
        <taxon>Viridiplantae</taxon>
        <taxon>Streptophyta</taxon>
        <taxon>Embryophyta</taxon>
        <taxon>Tracheophyta</taxon>
        <taxon>Spermatophyta</taxon>
        <taxon>Magnoliopsida</taxon>
        <taxon>Liliopsida</taxon>
        <taxon>Asparagales</taxon>
        <taxon>Orchidaceae</taxon>
        <taxon>Orchidoideae</taxon>
        <taxon>Orchideae</taxon>
        <taxon>Orchidinae</taxon>
        <taxon>Platanthera</taxon>
    </lineage>
</organism>
<evidence type="ECO:0000313" key="1">
    <source>
        <dbReference type="EMBL" id="KAK8937570.1"/>
    </source>
</evidence>
<comment type="caution">
    <text evidence="1">The sequence shown here is derived from an EMBL/GenBank/DDBJ whole genome shotgun (WGS) entry which is preliminary data.</text>
</comment>